<organism evidence="1">
    <name type="scientific">marine sediment metagenome</name>
    <dbReference type="NCBI Taxonomy" id="412755"/>
    <lineage>
        <taxon>unclassified sequences</taxon>
        <taxon>metagenomes</taxon>
        <taxon>ecological metagenomes</taxon>
    </lineage>
</organism>
<dbReference type="EMBL" id="LAZR01001645">
    <property type="protein sequence ID" value="KKN41485.1"/>
    <property type="molecule type" value="Genomic_DNA"/>
</dbReference>
<evidence type="ECO:0000313" key="1">
    <source>
        <dbReference type="EMBL" id="KKN41485.1"/>
    </source>
</evidence>
<accession>A0A0F9QBW6</accession>
<comment type="caution">
    <text evidence="1">The sequence shown here is derived from an EMBL/GenBank/DDBJ whole genome shotgun (WGS) entry which is preliminary data.</text>
</comment>
<gene>
    <name evidence="1" type="ORF">LCGC14_0722990</name>
</gene>
<protein>
    <submittedName>
        <fullName evidence="1">Uncharacterized protein</fullName>
    </submittedName>
</protein>
<name>A0A0F9QBW6_9ZZZZ</name>
<sequence length="96" mass="11381">MLTRLRQFLNRRVWRNYTFASWHLQCQCQRCDLHGGRCPFPENGERYTPAWNSILSLCTACAMRRTDLTLDRPGYGDTTAWERQQMDFGKDGVFRT</sequence>
<proteinExistence type="predicted"/>
<dbReference type="AlphaFoldDB" id="A0A0F9QBW6"/>
<reference evidence="1" key="1">
    <citation type="journal article" date="2015" name="Nature">
        <title>Complex archaea that bridge the gap between prokaryotes and eukaryotes.</title>
        <authorList>
            <person name="Spang A."/>
            <person name="Saw J.H."/>
            <person name="Jorgensen S.L."/>
            <person name="Zaremba-Niedzwiedzka K."/>
            <person name="Martijn J."/>
            <person name="Lind A.E."/>
            <person name="van Eijk R."/>
            <person name="Schleper C."/>
            <person name="Guy L."/>
            <person name="Ettema T.J."/>
        </authorList>
    </citation>
    <scope>NUCLEOTIDE SEQUENCE</scope>
</reference>